<dbReference type="PRINTS" id="PR00411">
    <property type="entry name" value="PNDRDTASEI"/>
</dbReference>
<name>A0A1G9T3D9_9HYPH</name>
<dbReference type="GO" id="GO:0008137">
    <property type="term" value="F:NADH dehydrogenase (ubiquinone) activity"/>
    <property type="evidence" value="ECO:0007669"/>
    <property type="project" value="TreeGrafter"/>
</dbReference>
<evidence type="ECO:0000256" key="5">
    <source>
        <dbReference type="ARBA" id="ARBA00023027"/>
    </source>
</evidence>
<dbReference type="Pfam" id="PF07992">
    <property type="entry name" value="Pyr_redox_2"/>
    <property type="match status" value="1"/>
</dbReference>
<dbReference type="EMBL" id="FNHS01000002">
    <property type="protein sequence ID" value="SDM42138.1"/>
    <property type="molecule type" value="Genomic_DNA"/>
</dbReference>
<keyword evidence="2" id="KW-0285">Flavoprotein</keyword>
<dbReference type="Gene3D" id="3.50.50.100">
    <property type="match status" value="1"/>
</dbReference>
<evidence type="ECO:0000313" key="8">
    <source>
        <dbReference type="Proteomes" id="UP000198704"/>
    </source>
</evidence>
<dbReference type="PANTHER" id="PTHR43706:SF9">
    <property type="entry name" value="TYPE II NADH:QUINONE OXIDOREDUCTASE"/>
    <property type="match status" value="1"/>
</dbReference>
<dbReference type="InterPro" id="IPR045024">
    <property type="entry name" value="NDH-2"/>
</dbReference>
<sequence length="426" mass="44978">MAGTARIVIVGGGVAGIEVATSLGRGGGADVILADRSLSHVWKPMLHTFAAGTARADRQKVNFFAQGRRNGFRFQPGALAGIDRDAKRVTLAVEAAEGQPEVELAYDLLILAIGSRANDFGTPGVAEHCLTIDDLNEAEHFHDQLRCHLLARLDRGGMLEIAIVGGGATGVELAAELKHAINLLSAYGSPDLPQRLRLTLIESGPRLLPAFPERVSRAAARTLSDLAVEVRTGAMVTAADATGFTLKDGSRISAGLKVWAAGVKAPDILSGLDGLERSRTGQLVVGPDLRTTRDPAILALGDCASLADPQTGKPVPATAQAARQQAQHLARHLGRALAQGDPVAAQLPPFHYVEKGAIVSLADFNGWGTLGRYTFGGGRLNGLSARLTHDLLYRQHQIGLLGPVRGTMTWLLDDLDHLISPPVKLD</sequence>
<accession>A0A1G9T3D9</accession>
<protein>
    <submittedName>
        <fullName evidence="7">NADH dehydrogenase</fullName>
    </submittedName>
</protein>
<dbReference type="GO" id="GO:0003954">
    <property type="term" value="F:NADH dehydrogenase activity"/>
    <property type="evidence" value="ECO:0007669"/>
    <property type="project" value="InterPro"/>
</dbReference>
<dbReference type="InterPro" id="IPR023753">
    <property type="entry name" value="FAD/NAD-binding_dom"/>
</dbReference>
<dbReference type="PANTHER" id="PTHR43706">
    <property type="entry name" value="NADH DEHYDROGENASE"/>
    <property type="match status" value="1"/>
</dbReference>
<reference evidence="8" key="1">
    <citation type="submission" date="2016-10" db="EMBL/GenBank/DDBJ databases">
        <authorList>
            <person name="Varghese N."/>
            <person name="Submissions S."/>
        </authorList>
    </citation>
    <scope>NUCLEOTIDE SEQUENCE [LARGE SCALE GENOMIC DNA]</scope>
    <source>
        <strain evidence="8">BL47</strain>
    </source>
</reference>
<dbReference type="STRING" id="582672.SAMN05216360_10246"/>
<keyword evidence="8" id="KW-1185">Reference proteome</keyword>
<evidence type="ECO:0000259" key="6">
    <source>
        <dbReference type="Pfam" id="PF07992"/>
    </source>
</evidence>
<keyword evidence="4" id="KW-0560">Oxidoreductase</keyword>
<dbReference type="SUPFAM" id="SSF51905">
    <property type="entry name" value="FAD/NAD(P)-binding domain"/>
    <property type="match status" value="1"/>
</dbReference>
<dbReference type="InterPro" id="IPR036188">
    <property type="entry name" value="FAD/NAD-bd_sf"/>
</dbReference>
<gene>
    <name evidence="7" type="ORF">SAMN05216360_10246</name>
</gene>
<keyword evidence="5" id="KW-0520">NAD</keyword>
<evidence type="ECO:0000256" key="1">
    <source>
        <dbReference type="ARBA" id="ARBA00005272"/>
    </source>
</evidence>
<evidence type="ECO:0000256" key="3">
    <source>
        <dbReference type="ARBA" id="ARBA00022827"/>
    </source>
</evidence>
<evidence type="ECO:0000256" key="4">
    <source>
        <dbReference type="ARBA" id="ARBA00023002"/>
    </source>
</evidence>
<dbReference type="AlphaFoldDB" id="A0A1G9T3D9"/>
<dbReference type="PRINTS" id="PR00368">
    <property type="entry name" value="FADPNR"/>
</dbReference>
<keyword evidence="3" id="KW-0274">FAD</keyword>
<evidence type="ECO:0000256" key="2">
    <source>
        <dbReference type="ARBA" id="ARBA00022630"/>
    </source>
</evidence>
<dbReference type="Proteomes" id="UP000198704">
    <property type="component" value="Unassembled WGS sequence"/>
</dbReference>
<dbReference type="OrthoDB" id="9781621at2"/>
<feature type="domain" description="FAD/NAD(P)-binding" evidence="6">
    <location>
        <begin position="6"/>
        <end position="326"/>
    </location>
</feature>
<evidence type="ECO:0000313" key="7">
    <source>
        <dbReference type="EMBL" id="SDM42138.1"/>
    </source>
</evidence>
<comment type="similarity">
    <text evidence="1">Belongs to the NADH dehydrogenase family.</text>
</comment>
<proteinExistence type="inferred from homology"/>
<organism evidence="7 8">
    <name type="scientific">Methylobacterium phyllostachyos</name>
    <dbReference type="NCBI Taxonomy" id="582672"/>
    <lineage>
        <taxon>Bacteria</taxon>
        <taxon>Pseudomonadati</taxon>
        <taxon>Pseudomonadota</taxon>
        <taxon>Alphaproteobacteria</taxon>
        <taxon>Hyphomicrobiales</taxon>
        <taxon>Methylobacteriaceae</taxon>
        <taxon>Methylobacterium</taxon>
    </lineage>
</organism>